<dbReference type="AlphaFoldDB" id="X1LD03"/>
<dbReference type="EMBL" id="BARU01045303">
    <property type="protein sequence ID" value="GAH91998.1"/>
    <property type="molecule type" value="Genomic_DNA"/>
</dbReference>
<organism evidence="1">
    <name type="scientific">marine sediment metagenome</name>
    <dbReference type="NCBI Taxonomy" id="412755"/>
    <lineage>
        <taxon>unclassified sequences</taxon>
        <taxon>metagenomes</taxon>
        <taxon>ecological metagenomes</taxon>
    </lineage>
</organism>
<accession>X1LD03</accession>
<sequence length="45" mass="5256">AKTQIFYVNYEKNRKKTFATRLSGGKQPETGRHFSALRSYTHSCF</sequence>
<gene>
    <name evidence="1" type="ORF">S03H2_68796</name>
</gene>
<protein>
    <submittedName>
        <fullName evidence="1">Uncharacterized protein</fullName>
    </submittedName>
</protein>
<reference evidence="1" key="1">
    <citation type="journal article" date="2014" name="Front. Microbiol.">
        <title>High frequency of phylogenetically diverse reductive dehalogenase-homologous genes in deep subseafloor sedimentary metagenomes.</title>
        <authorList>
            <person name="Kawai M."/>
            <person name="Futagami T."/>
            <person name="Toyoda A."/>
            <person name="Takaki Y."/>
            <person name="Nishi S."/>
            <person name="Hori S."/>
            <person name="Arai W."/>
            <person name="Tsubouchi T."/>
            <person name="Morono Y."/>
            <person name="Uchiyama I."/>
            <person name="Ito T."/>
            <person name="Fujiyama A."/>
            <person name="Inagaki F."/>
            <person name="Takami H."/>
        </authorList>
    </citation>
    <scope>NUCLEOTIDE SEQUENCE</scope>
    <source>
        <strain evidence="1">Expedition CK06-06</strain>
    </source>
</reference>
<comment type="caution">
    <text evidence="1">The sequence shown here is derived from an EMBL/GenBank/DDBJ whole genome shotgun (WGS) entry which is preliminary data.</text>
</comment>
<evidence type="ECO:0000313" key="1">
    <source>
        <dbReference type="EMBL" id="GAH91998.1"/>
    </source>
</evidence>
<feature type="non-terminal residue" evidence="1">
    <location>
        <position position="1"/>
    </location>
</feature>
<name>X1LD03_9ZZZZ</name>
<proteinExistence type="predicted"/>